<dbReference type="SUPFAM" id="SSF47384">
    <property type="entry name" value="Homodimeric domain of signal transducing histidine kinase"/>
    <property type="match status" value="1"/>
</dbReference>
<dbReference type="InterPro" id="IPR036097">
    <property type="entry name" value="HisK_dim/P_sf"/>
</dbReference>
<dbReference type="SMART" id="SM00388">
    <property type="entry name" value="HisKA"/>
    <property type="match status" value="1"/>
</dbReference>
<dbReference type="EMBL" id="CP094358">
    <property type="protein sequence ID" value="UOB18643.1"/>
    <property type="molecule type" value="Genomic_DNA"/>
</dbReference>
<gene>
    <name evidence="17" type="ORF">MQE35_04975</name>
</gene>
<dbReference type="EC" id="2.7.13.3" evidence="2"/>
<feature type="domain" description="Response regulatory" evidence="16">
    <location>
        <begin position="1120"/>
        <end position="1235"/>
    </location>
</feature>
<feature type="domain" description="HTH araC/xylS-type" evidence="14">
    <location>
        <begin position="1267"/>
        <end position="1366"/>
    </location>
</feature>
<keyword evidence="9" id="KW-0805">Transcription regulation</keyword>
<name>A0A9E6ZVP5_9FLAO</name>
<dbReference type="SUPFAM" id="SSF46689">
    <property type="entry name" value="Homeodomain-like"/>
    <property type="match status" value="1"/>
</dbReference>
<evidence type="ECO:0000313" key="17">
    <source>
        <dbReference type="EMBL" id="UOB18643.1"/>
    </source>
</evidence>
<dbReference type="SUPFAM" id="SSF63829">
    <property type="entry name" value="Calcium-dependent phosphotriesterase"/>
    <property type="match status" value="3"/>
</dbReference>
<dbReference type="Gene3D" id="1.10.10.60">
    <property type="entry name" value="Homeodomain-like"/>
    <property type="match status" value="1"/>
</dbReference>
<evidence type="ECO:0000259" key="14">
    <source>
        <dbReference type="PROSITE" id="PS01124"/>
    </source>
</evidence>
<reference evidence="17" key="1">
    <citation type="submission" date="2022-03" db="EMBL/GenBank/DDBJ databases">
        <title>Description of Abyssus ytuae gen. nov., sp. nov., a novel member of the family Flavobacteriaceae isolated from the sediment of Mariana Trench.</title>
        <authorList>
            <person name="Zhang J."/>
            <person name="Xu X."/>
        </authorList>
    </citation>
    <scope>NUCLEOTIDE SEQUENCE</scope>
    <source>
        <strain evidence="17">MT3330</strain>
    </source>
</reference>
<dbReference type="InterPro" id="IPR001789">
    <property type="entry name" value="Sig_transdc_resp-reg_receiver"/>
</dbReference>
<dbReference type="SMART" id="SM00342">
    <property type="entry name" value="HTH_ARAC"/>
    <property type="match status" value="1"/>
</dbReference>
<accession>A0A9E6ZVP5</accession>
<evidence type="ECO:0000256" key="5">
    <source>
        <dbReference type="ARBA" id="ARBA00022741"/>
    </source>
</evidence>
<keyword evidence="5" id="KW-0547">Nucleotide-binding</keyword>
<evidence type="ECO:0000256" key="6">
    <source>
        <dbReference type="ARBA" id="ARBA00022777"/>
    </source>
</evidence>
<keyword evidence="6" id="KW-0418">Kinase</keyword>
<keyword evidence="3 12" id="KW-0597">Phosphoprotein</keyword>
<dbReference type="Gene3D" id="1.10.287.130">
    <property type="match status" value="1"/>
</dbReference>
<dbReference type="GO" id="GO:0005524">
    <property type="term" value="F:ATP binding"/>
    <property type="evidence" value="ECO:0007669"/>
    <property type="project" value="UniProtKB-KW"/>
</dbReference>
<evidence type="ECO:0000256" key="10">
    <source>
        <dbReference type="ARBA" id="ARBA00023125"/>
    </source>
</evidence>
<dbReference type="Gene3D" id="2.130.10.10">
    <property type="entry name" value="YVTN repeat-like/Quinoprotein amine dehydrogenase"/>
    <property type="match status" value="4"/>
</dbReference>
<dbReference type="InterPro" id="IPR011110">
    <property type="entry name" value="Reg_prop"/>
</dbReference>
<dbReference type="SUPFAM" id="SSF52172">
    <property type="entry name" value="CheY-like"/>
    <property type="match status" value="1"/>
</dbReference>
<dbReference type="PROSITE" id="PS01124">
    <property type="entry name" value="HTH_ARAC_FAMILY_2"/>
    <property type="match status" value="1"/>
</dbReference>
<dbReference type="InterPro" id="IPR004358">
    <property type="entry name" value="Sig_transdc_His_kin-like_C"/>
</dbReference>
<dbReference type="SMART" id="SM00448">
    <property type="entry name" value="REC"/>
    <property type="match status" value="1"/>
</dbReference>
<keyword evidence="7" id="KW-0067">ATP-binding</keyword>
<dbReference type="Pfam" id="PF02518">
    <property type="entry name" value="HATPase_c"/>
    <property type="match status" value="1"/>
</dbReference>
<dbReference type="FunFam" id="3.30.565.10:FF:000037">
    <property type="entry name" value="Hybrid sensor histidine kinase/response regulator"/>
    <property type="match status" value="1"/>
</dbReference>
<keyword evidence="8" id="KW-0902">Two-component regulatory system</keyword>
<evidence type="ECO:0000256" key="9">
    <source>
        <dbReference type="ARBA" id="ARBA00023015"/>
    </source>
</evidence>
<evidence type="ECO:0000256" key="2">
    <source>
        <dbReference type="ARBA" id="ARBA00012438"/>
    </source>
</evidence>
<dbReference type="PROSITE" id="PS50110">
    <property type="entry name" value="RESPONSE_REGULATORY"/>
    <property type="match status" value="1"/>
</dbReference>
<dbReference type="Gene3D" id="3.40.50.2300">
    <property type="match status" value="1"/>
</dbReference>
<dbReference type="InterPro" id="IPR009057">
    <property type="entry name" value="Homeodomain-like_sf"/>
</dbReference>
<proteinExistence type="predicted"/>
<dbReference type="GO" id="GO:0000155">
    <property type="term" value="F:phosphorelay sensor kinase activity"/>
    <property type="evidence" value="ECO:0007669"/>
    <property type="project" value="InterPro"/>
</dbReference>
<keyword evidence="13" id="KW-1133">Transmembrane helix</keyword>
<dbReference type="GO" id="GO:0043565">
    <property type="term" value="F:sequence-specific DNA binding"/>
    <property type="evidence" value="ECO:0007669"/>
    <property type="project" value="InterPro"/>
</dbReference>
<dbReference type="PRINTS" id="PR00344">
    <property type="entry name" value="BCTRLSENSOR"/>
</dbReference>
<dbReference type="RefSeq" id="WP_255845260.1">
    <property type="nucleotide sequence ID" value="NZ_CP094358.1"/>
</dbReference>
<comment type="catalytic activity">
    <reaction evidence="1">
        <text>ATP + protein L-histidine = ADP + protein N-phospho-L-histidine.</text>
        <dbReference type="EC" id="2.7.13.3"/>
    </reaction>
</comment>
<dbReference type="InterPro" id="IPR013783">
    <property type="entry name" value="Ig-like_fold"/>
</dbReference>
<evidence type="ECO:0000259" key="16">
    <source>
        <dbReference type="PROSITE" id="PS50110"/>
    </source>
</evidence>
<dbReference type="CDD" id="cd17574">
    <property type="entry name" value="REC_OmpR"/>
    <property type="match status" value="1"/>
</dbReference>
<dbReference type="PROSITE" id="PS50109">
    <property type="entry name" value="HIS_KIN"/>
    <property type="match status" value="1"/>
</dbReference>
<keyword evidence="18" id="KW-1185">Reference proteome</keyword>
<evidence type="ECO:0000256" key="7">
    <source>
        <dbReference type="ARBA" id="ARBA00022840"/>
    </source>
</evidence>
<keyword evidence="4" id="KW-0808">Transferase</keyword>
<feature type="domain" description="Histidine kinase" evidence="15">
    <location>
        <begin position="853"/>
        <end position="1071"/>
    </location>
</feature>
<dbReference type="InterPro" id="IPR018060">
    <property type="entry name" value="HTH_AraC"/>
</dbReference>
<dbReference type="InterPro" id="IPR011123">
    <property type="entry name" value="Y_Y_Y"/>
</dbReference>
<evidence type="ECO:0000256" key="3">
    <source>
        <dbReference type="ARBA" id="ARBA00022553"/>
    </source>
</evidence>
<dbReference type="PANTHER" id="PTHR43547:SF2">
    <property type="entry name" value="HYBRID SIGNAL TRANSDUCTION HISTIDINE KINASE C"/>
    <property type="match status" value="1"/>
</dbReference>
<evidence type="ECO:0000256" key="1">
    <source>
        <dbReference type="ARBA" id="ARBA00000085"/>
    </source>
</evidence>
<keyword evidence="13" id="KW-0472">Membrane</keyword>
<dbReference type="Gene3D" id="2.60.40.10">
    <property type="entry name" value="Immunoglobulins"/>
    <property type="match status" value="1"/>
</dbReference>
<organism evidence="17 18">
    <name type="scientific">Abyssalbus ytuae</name>
    <dbReference type="NCBI Taxonomy" id="2926907"/>
    <lineage>
        <taxon>Bacteria</taxon>
        <taxon>Pseudomonadati</taxon>
        <taxon>Bacteroidota</taxon>
        <taxon>Flavobacteriia</taxon>
        <taxon>Flavobacteriales</taxon>
        <taxon>Flavobacteriaceae</taxon>
        <taxon>Abyssalbus</taxon>
    </lineage>
</organism>
<dbReference type="FunFam" id="2.60.40.10:FF:000791">
    <property type="entry name" value="Two-component system sensor histidine kinase/response regulator"/>
    <property type="match status" value="1"/>
</dbReference>
<dbReference type="SMART" id="SM00387">
    <property type="entry name" value="HATPase_c"/>
    <property type="match status" value="1"/>
</dbReference>
<evidence type="ECO:0000256" key="11">
    <source>
        <dbReference type="ARBA" id="ARBA00023163"/>
    </source>
</evidence>
<dbReference type="Pfam" id="PF00072">
    <property type="entry name" value="Response_reg"/>
    <property type="match status" value="1"/>
</dbReference>
<evidence type="ECO:0000313" key="18">
    <source>
        <dbReference type="Proteomes" id="UP000831290"/>
    </source>
</evidence>
<dbReference type="InterPro" id="IPR005467">
    <property type="entry name" value="His_kinase_dom"/>
</dbReference>
<protein>
    <recommendedName>
        <fullName evidence="2">histidine kinase</fullName>
        <ecNumber evidence="2">2.7.13.3</ecNumber>
    </recommendedName>
</protein>
<keyword evidence="10" id="KW-0238">DNA-binding</keyword>
<feature type="modified residue" description="4-aspartylphosphate" evidence="12">
    <location>
        <position position="1168"/>
    </location>
</feature>
<dbReference type="Pfam" id="PF00512">
    <property type="entry name" value="HisKA"/>
    <property type="match status" value="1"/>
</dbReference>
<dbReference type="KEGG" id="fbm:MQE35_04975"/>
<keyword evidence="13" id="KW-0812">Transmembrane</keyword>
<dbReference type="PANTHER" id="PTHR43547">
    <property type="entry name" value="TWO-COMPONENT HISTIDINE KINASE"/>
    <property type="match status" value="1"/>
</dbReference>
<dbReference type="InterPro" id="IPR011006">
    <property type="entry name" value="CheY-like_superfamily"/>
</dbReference>
<dbReference type="Pfam" id="PF07495">
    <property type="entry name" value="Y_Y_Y"/>
    <property type="match status" value="1"/>
</dbReference>
<dbReference type="CDD" id="cd00082">
    <property type="entry name" value="HisKA"/>
    <property type="match status" value="1"/>
</dbReference>
<dbReference type="InterPro" id="IPR036890">
    <property type="entry name" value="HATPase_C_sf"/>
</dbReference>
<sequence length="1369" mass="157160">MKKALRLENKYRLKALLICFLIGLKAISQTQPVFQKLDQANGLSNGRVTCIVKEERGFVWIGTKDGLNRFDGFEFKVYNKKNSNIGSNDISDILIDTKGRLWISTLGGGLNLYDRFTDTFKVYRNIQDDSTSIASNQVNTIFEDSHGKLWLGTENGLSKFDDEENMFKSFTFISDSLNSSSYNSIRSICEGSDGNLWVGTFGGGINKFDIQNQNFVQFPADNNFFTDFVHVVYPLKNNEILIGTSGGGLVKINEINHKFSKFFEGPLKQKYDINIVRTIHKDSKGNLWIGTDGKGVLKITNMYSTKPSVHNFLYNSQIKSSLSGNAVYEIIEDDNFNIWIGTAWNGVNILNQTSKYDFLYSDIKGIDPSPVLSIYQADDKLLLGLDGNGLTVFNNKYEGTTYYNKENKKFIGGDYIQFISRSHDKKFWLATFANGLINFNSETGKYKQFKHDSKNNKSLSYNDVRYVLEDEHKNLWVATWGGGLNYLNTKKEEFKSFRENKNSANSINSDNVISLQKDERGNLWIATFGGGINFFDPVTEKFQHFVHDENNPNSISGNNIFSILLDSKNNLWIGTSGEGLNRLDIENNKIERFSNNDQIKYGTITAIVEDNNGIIWFSTKQGIINYNYETGKFNNYPELSGEFHINSAFKDQNGYLYFGGTTGVIKFNPKTITVDSTQPEVTLTSFKLFNKEVEIGKDKILSKPVSLQDHITLAHDDDVITFEFAALQFPFASGCEYSIKMENFDEDWRYIGKDRTATYTNLPPGKYEFKVRSKNSGNDWGQNYTSVKITILKPFWLKWWAILFYIFFFVITIYLFIKYIIAWEQIKSKLRLEQLTHEKDTELHKLKQQFFTNISHEIRTPVTLILGAISRLFESESIVEKQHYNAVSTIKKSSNHLLRLTNELLDFRKLETDEIKLKITQNNWVDFCNEIFLSFNEVALKNNIQYTFNVQQENILLWFDKSQLEKVIYNLLSNAFKFTGENGKITLNVYCNEESAFLEVEDTGVGISKKQVSNIFNRFYQTQSPEEVKEIGFGLGLSISKEIMKRHHGNIFVNSEENVGSKFTISLKHNNKHFKPAEIVYDYKDEEEISRYVFNSAEEKSLTLNHSLSHINIKNQRDSTVLIVEDNIEIQNLLGDLLCKDFNILQAPNGKEALTIANDNIPDLIISDVMMPVMDGITLTNKLKLNPVTSHIPVILLTARTSYIHKQEGYETGADDYITKPFNHALLKTRVKNILRNRQLLREKFNTEALTKPADLAINKVDQAFLEKLMKIIEENIDKNDLNAKFLTKELGMSHSVIYKKIKSLTGLTFLDFVRDFKLKRARQLIEKYNYSVSDACYKVGYSDRKYFSRLFKQKFGKNPSDFAKGNSQ</sequence>
<evidence type="ECO:0000256" key="12">
    <source>
        <dbReference type="PROSITE-ProRule" id="PRU00169"/>
    </source>
</evidence>
<keyword evidence="11" id="KW-0804">Transcription</keyword>
<dbReference type="Pfam" id="PF12833">
    <property type="entry name" value="HTH_18"/>
    <property type="match status" value="1"/>
</dbReference>
<dbReference type="Pfam" id="PF07494">
    <property type="entry name" value="Reg_prop"/>
    <property type="match status" value="7"/>
</dbReference>
<evidence type="ECO:0000256" key="4">
    <source>
        <dbReference type="ARBA" id="ARBA00022679"/>
    </source>
</evidence>
<evidence type="ECO:0000256" key="13">
    <source>
        <dbReference type="SAM" id="Phobius"/>
    </source>
</evidence>
<dbReference type="Gene3D" id="3.30.565.10">
    <property type="entry name" value="Histidine kinase-like ATPase, C-terminal domain"/>
    <property type="match status" value="1"/>
</dbReference>
<dbReference type="InterPro" id="IPR018062">
    <property type="entry name" value="HTH_AraC-typ_CS"/>
</dbReference>
<dbReference type="InterPro" id="IPR003594">
    <property type="entry name" value="HATPase_dom"/>
</dbReference>
<dbReference type="Proteomes" id="UP000831290">
    <property type="component" value="Chromosome"/>
</dbReference>
<dbReference type="PROSITE" id="PS00041">
    <property type="entry name" value="HTH_ARAC_FAMILY_1"/>
    <property type="match status" value="1"/>
</dbReference>
<dbReference type="SUPFAM" id="SSF55874">
    <property type="entry name" value="ATPase domain of HSP90 chaperone/DNA topoisomerase II/histidine kinase"/>
    <property type="match status" value="1"/>
</dbReference>
<evidence type="ECO:0000256" key="8">
    <source>
        <dbReference type="ARBA" id="ARBA00023012"/>
    </source>
</evidence>
<evidence type="ECO:0000259" key="15">
    <source>
        <dbReference type="PROSITE" id="PS50109"/>
    </source>
</evidence>
<dbReference type="GO" id="GO:0003700">
    <property type="term" value="F:DNA-binding transcription factor activity"/>
    <property type="evidence" value="ECO:0007669"/>
    <property type="project" value="InterPro"/>
</dbReference>
<feature type="transmembrane region" description="Helical" evidence="13">
    <location>
        <begin position="799"/>
        <end position="821"/>
    </location>
</feature>
<dbReference type="InterPro" id="IPR015943">
    <property type="entry name" value="WD40/YVTN_repeat-like_dom_sf"/>
</dbReference>
<dbReference type="InterPro" id="IPR003661">
    <property type="entry name" value="HisK_dim/P_dom"/>
</dbReference>